<proteinExistence type="predicted"/>
<reference evidence="3" key="1">
    <citation type="journal article" date="2017" name="Front. Plant Sci.">
        <title>Climate Clever Clovers: New Paradigm to Reduce the Environmental Footprint of Ruminants by Breeding Low Methanogenic Forages Utilizing Haplotype Variation.</title>
        <authorList>
            <person name="Kaur P."/>
            <person name="Appels R."/>
            <person name="Bayer P.E."/>
            <person name="Keeble-Gagnere G."/>
            <person name="Wang J."/>
            <person name="Hirakawa H."/>
            <person name="Shirasawa K."/>
            <person name="Vercoe P."/>
            <person name="Stefanova K."/>
            <person name="Durmic Z."/>
            <person name="Nichols P."/>
            <person name="Revell C."/>
            <person name="Isobe S.N."/>
            <person name="Edwards D."/>
            <person name="Erskine W."/>
        </authorList>
    </citation>
    <scope>NUCLEOTIDE SEQUENCE [LARGE SCALE GENOMIC DNA]</scope>
    <source>
        <strain evidence="3">cv. Daliak</strain>
    </source>
</reference>
<dbReference type="EMBL" id="DF973376">
    <property type="protein sequence ID" value="GAU28596.1"/>
    <property type="molecule type" value="Genomic_DNA"/>
</dbReference>
<evidence type="ECO:0000256" key="1">
    <source>
        <dbReference type="SAM" id="MobiDB-lite"/>
    </source>
</evidence>
<name>A0A2Z6M8D2_TRISU</name>
<gene>
    <name evidence="2" type="ORF">TSUD_55400</name>
</gene>
<keyword evidence="3" id="KW-1185">Reference proteome</keyword>
<protein>
    <submittedName>
        <fullName evidence="2">Uncharacterized protein</fullName>
    </submittedName>
</protein>
<dbReference type="Proteomes" id="UP000242715">
    <property type="component" value="Unassembled WGS sequence"/>
</dbReference>
<feature type="region of interest" description="Disordered" evidence="1">
    <location>
        <begin position="35"/>
        <end position="68"/>
    </location>
</feature>
<dbReference type="OrthoDB" id="10549626at2759"/>
<organism evidence="2 3">
    <name type="scientific">Trifolium subterraneum</name>
    <name type="common">Subterranean clover</name>
    <dbReference type="NCBI Taxonomy" id="3900"/>
    <lineage>
        <taxon>Eukaryota</taxon>
        <taxon>Viridiplantae</taxon>
        <taxon>Streptophyta</taxon>
        <taxon>Embryophyta</taxon>
        <taxon>Tracheophyta</taxon>
        <taxon>Spermatophyta</taxon>
        <taxon>Magnoliopsida</taxon>
        <taxon>eudicotyledons</taxon>
        <taxon>Gunneridae</taxon>
        <taxon>Pentapetalae</taxon>
        <taxon>rosids</taxon>
        <taxon>fabids</taxon>
        <taxon>Fabales</taxon>
        <taxon>Fabaceae</taxon>
        <taxon>Papilionoideae</taxon>
        <taxon>50 kb inversion clade</taxon>
        <taxon>NPAAA clade</taxon>
        <taxon>Hologalegina</taxon>
        <taxon>IRL clade</taxon>
        <taxon>Trifolieae</taxon>
        <taxon>Trifolium</taxon>
    </lineage>
</organism>
<dbReference type="AlphaFoldDB" id="A0A2Z6M8D2"/>
<accession>A0A2Z6M8D2</accession>
<evidence type="ECO:0000313" key="2">
    <source>
        <dbReference type="EMBL" id="GAU28596.1"/>
    </source>
</evidence>
<evidence type="ECO:0000313" key="3">
    <source>
        <dbReference type="Proteomes" id="UP000242715"/>
    </source>
</evidence>
<sequence length="68" mass="8035">MNCMFSEKLSVKEPRDMTKFLTREQPYINYEEKLLADEVEKDKSSKKYGDEKGRNNDEKEKKGPQNTS</sequence>